<dbReference type="EMBL" id="BMYK01000003">
    <property type="protein sequence ID" value="GHC75843.1"/>
    <property type="molecule type" value="Genomic_DNA"/>
</dbReference>
<proteinExistence type="predicted"/>
<accession>A0ABQ3FZM0</accession>
<gene>
    <name evidence="2" type="ORF">GCM10007320_14460</name>
</gene>
<comment type="caution">
    <text evidence="2">The sequence shown here is derived from an EMBL/GenBank/DDBJ whole genome shotgun (WGS) entry which is preliminary data.</text>
</comment>
<dbReference type="RefSeq" id="WP_189686276.1">
    <property type="nucleotide sequence ID" value="NZ_BMYK01000003.1"/>
</dbReference>
<protein>
    <recommendedName>
        <fullName evidence="4">AbrB/MazE/SpoVT family DNA-binding domain-containing protein</fullName>
    </recommendedName>
</protein>
<organism evidence="2 3">
    <name type="scientific">Pseudorhodoferax aquiterrae</name>
    <dbReference type="NCBI Taxonomy" id="747304"/>
    <lineage>
        <taxon>Bacteria</taxon>
        <taxon>Pseudomonadati</taxon>
        <taxon>Pseudomonadota</taxon>
        <taxon>Betaproteobacteria</taxon>
        <taxon>Burkholderiales</taxon>
        <taxon>Comamonadaceae</taxon>
    </lineage>
</organism>
<name>A0ABQ3FZM0_9BURK</name>
<dbReference type="Proteomes" id="UP000626210">
    <property type="component" value="Unassembled WGS sequence"/>
</dbReference>
<sequence length="81" mass="8965">MANASKLFDGSVAIPVAFLAELDWRDGDQIVWTARGGELVGITRRAQLRRAQLRFQQSAANPSPSLSQELITERRRTAQAV</sequence>
<reference evidence="3" key="1">
    <citation type="journal article" date="2019" name="Int. J. Syst. Evol. Microbiol.">
        <title>The Global Catalogue of Microorganisms (GCM) 10K type strain sequencing project: providing services to taxonomists for standard genome sequencing and annotation.</title>
        <authorList>
            <consortium name="The Broad Institute Genomics Platform"/>
            <consortium name="The Broad Institute Genome Sequencing Center for Infectious Disease"/>
            <person name="Wu L."/>
            <person name="Ma J."/>
        </authorList>
    </citation>
    <scope>NUCLEOTIDE SEQUENCE [LARGE SCALE GENOMIC DNA]</scope>
    <source>
        <strain evidence="3">KCTC 23314</strain>
    </source>
</reference>
<feature type="compositionally biased region" description="Basic and acidic residues" evidence="1">
    <location>
        <begin position="71"/>
        <end position="81"/>
    </location>
</feature>
<feature type="region of interest" description="Disordered" evidence="1">
    <location>
        <begin position="55"/>
        <end position="81"/>
    </location>
</feature>
<evidence type="ECO:0000313" key="2">
    <source>
        <dbReference type="EMBL" id="GHC75843.1"/>
    </source>
</evidence>
<evidence type="ECO:0000313" key="3">
    <source>
        <dbReference type="Proteomes" id="UP000626210"/>
    </source>
</evidence>
<evidence type="ECO:0000256" key="1">
    <source>
        <dbReference type="SAM" id="MobiDB-lite"/>
    </source>
</evidence>
<evidence type="ECO:0008006" key="4">
    <source>
        <dbReference type="Google" id="ProtNLM"/>
    </source>
</evidence>
<feature type="compositionally biased region" description="Polar residues" evidence="1">
    <location>
        <begin position="61"/>
        <end position="70"/>
    </location>
</feature>
<keyword evidence="3" id="KW-1185">Reference proteome</keyword>